<evidence type="ECO:0000259" key="8">
    <source>
        <dbReference type="Pfam" id="PF00005"/>
    </source>
</evidence>
<dbReference type="PANTHER" id="PTHR43297:SF2">
    <property type="entry name" value="DIPEPTIDE TRANSPORT ATP-BINDING PROTEIN DPPD"/>
    <property type="match status" value="1"/>
</dbReference>
<feature type="domain" description="ABC transporter" evidence="8">
    <location>
        <begin position="5"/>
        <end position="38"/>
    </location>
</feature>
<keyword evidence="11" id="KW-1185">Reference proteome</keyword>
<dbReference type="PANTHER" id="PTHR43297">
    <property type="entry name" value="OLIGOPEPTIDE TRANSPORT ATP-BINDING PROTEIN APPD"/>
    <property type="match status" value="1"/>
</dbReference>
<keyword evidence="7" id="KW-0472">Membrane</keyword>
<dbReference type="InterPro" id="IPR050388">
    <property type="entry name" value="ABC_Ni/Peptide_Import"/>
</dbReference>
<evidence type="ECO:0000256" key="1">
    <source>
        <dbReference type="ARBA" id="ARBA00004417"/>
    </source>
</evidence>
<keyword evidence="5" id="KW-0547">Nucleotide-binding</keyword>
<dbReference type="Pfam" id="PF08352">
    <property type="entry name" value="oligo_HPY"/>
    <property type="match status" value="1"/>
</dbReference>
<dbReference type="Gene3D" id="3.40.50.300">
    <property type="entry name" value="P-loop containing nucleotide triphosphate hydrolases"/>
    <property type="match status" value="1"/>
</dbReference>
<evidence type="ECO:0000256" key="7">
    <source>
        <dbReference type="ARBA" id="ARBA00023136"/>
    </source>
</evidence>
<evidence type="ECO:0000256" key="6">
    <source>
        <dbReference type="ARBA" id="ARBA00022840"/>
    </source>
</evidence>
<dbReference type="EMBL" id="JALPRY010000028">
    <property type="protein sequence ID" value="MCK8782462.1"/>
    <property type="molecule type" value="Genomic_DNA"/>
</dbReference>
<gene>
    <name evidence="10" type="ORF">M0654_21020</name>
</gene>
<evidence type="ECO:0000256" key="3">
    <source>
        <dbReference type="ARBA" id="ARBA00022448"/>
    </source>
</evidence>
<keyword evidence="4" id="KW-1003">Cell membrane</keyword>
<keyword evidence="3" id="KW-0813">Transport</keyword>
<protein>
    <submittedName>
        <fullName evidence="10">ATP-binding cassette domain-containing protein</fullName>
    </submittedName>
</protein>
<keyword evidence="6 10" id="KW-0067">ATP-binding</keyword>
<reference evidence="10 11" key="1">
    <citation type="submission" date="2022-04" db="EMBL/GenBank/DDBJ databases">
        <title>Rhizobium coralii sp. nov., isolated from coral Turbinaria peltata.</title>
        <authorList>
            <person name="Sun H."/>
        </authorList>
    </citation>
    <scope>NUCLEOTIDE SEQUENCE [LARGE SCALE GENOMIC DNA]</scope>
    <source>
        <strain evidence="10 11">NTR19</strain>
    </source>
</reference>
<dbReference type="InterPro" id="IPR027417">
    <property type="entry name" value="P-loop_NTPase"/>
</dbReference>
<comment type="similarity">
    <text evidence="2">Belongs to the ABC transporter superfamily.</text>
</comment>
<evidence type="ECO:0000313" key="11">
    <source>
        <dbReference type="Proteomes" id="UP001202827"/>
    </source>
</evidence>
<dbReference type="Pfam" id="PF00005">
    <property type="entry name" value="ABC_tran"/>
    <property type="match status" value="1"/>
</dbReference>
<dbReference type="InterPro" id="IPR013563">
    <property type="entry name" value="Oligopep_ABC_C"/>
</dbReference>
<evidence type="ECO:0000259" key="9">
    <source>
        <dbReference type="Pfam" id="PF08352"/>
    </source>
</evidence>
<evidence type="ECO:0000256" key="4">
    <source>
        <dbReference type="ARBA" id="ARBA00022475"/>
    </source>
</evidence>
<comment type="subcellular location">
    <subcellularLocation>
        <location evidence="1">Cell inner membrane</location>
        <topology evidence="1">Peripheral membrane protein</topology>
    </subcellularLocation>
</comment>
<dbReference type="SUPFAM" id="SSF52540">
    <property type="entry name" value="P-loop containing nucleoside triphosphate hydrolases"/>
    <property type="match status" value="1"/>
</dbReference>
<sequence>MLFSQYPHQLSGGIHQRVLIAMALAGKPDLLIADEPTTALDVTVQAQVLDLINSLVEKLNLSVIMISHDIGAIATVAKLCAVMYKGEIVEQGLTQDILKRPQHQYTKRLLAAVPDINLTPKGLWL</sequence>
<evidence type="ECO:0000313" key="10">
    <source>
        <dbReference type="EMBL" id="MCK8782462.1"/>
    </source>
</evidence>
<comment type="caution">
    <text evidence="10">The sequence shown here is derived from an EMBL/GenBank/DDBJ whole genome shotgun (WGS) entry which is preliminary data.</text>
</comment>
<proteinExistence type="inferred from homology"/>
<organism evidence="10 11">
    <name type="scientific">Neorhizobium turbinariae</name>
    <dbReference type="NCBI Taxonomy" id="2937795"/>
    <lineage>
        <taxon>Bacteria</taxon>
        <taxon>Pseudomonadati</taxon>
        <taxon>Pseudomonadota</taxon>
        <taxon>Alphaproteobacteria</taxon>
        <taxon>Hyphomicrobiales</taxon>
        <taxon>Rhizobiaceae</taxon>
        <taxon>Rhizobium/Agrobacterium group</taxon>
        <taxon>Neorhizobium</taxon>
    </lineage>
</organism>
<feature type="domain" description="Oligopeptide/dipeptide ABC transporter C-terminal" evidence="9">
    <location>
        <begin position="89"/>
        <end position="117"/>
    </location>
</feature>
<evidence type="ECO:0000256" key="2">
    <source>
        <dbReference type="ARBA" id="ARBA00005417"/>
    </source>
</evidence>
<dbReference type="GO" id="GO:0005524">
    <property type="term" value="F:ATP binding"/>
    <property type="evidence" value="ECO:0007669"/>
    <property type="project" value="UniProtKB-KW"/>
</dbReference>
<name>A0ABT0IX59_9HYPH</name>
<evidence type="ECO:0000256" key="5">
    <source>
        <dbReference type="ARBA" id="ARBA00022741"/>
    </source>
</evidence>
<dbReference type="InterPro" id="IPR003439">
    <property type="entry name" value="ABC_transporter-like_ATP-bd"/>
</dbReference>
<accession>A0ABT0IX59</accession>
<dbReference type="Proteomes" id="UP001202827">
    <property type="component" value="Unassembled WGS sequence"/>
</dbReference>